<dbReference type="GO" id="GO:0008146">
    <property type="term" value="F:sulfotransferase activity"/>
    <property type="evidence" value="ECO:0007669"/>
    <property type="project" value="TreeGrafter"/>
</dbReference>
<dbReference type="GO" id="GO:0016779">
    <property type="term" value="F:nucleotidyltransferase activity"/>
    <property type="evidence" value="ECO:0007669"/>
    <property type="project" value="TreeGrafter"/>
</dbReference>
<name>D1C1X1_SPHTD</name>
<evidence type="ECO:0000259" key="2">
    <source>
        <dbReference type="Pfam" id="PF00899"/>
    </source>
</evidence>
<comment type="similarity">
    <text evidence="1">Belongs to the HesA/MoeB/ThiF family.</text>
</comment>
<dbReference type="AlphaFoldDB" id="D1C1X1"/>
<dbReference type="eggNOG" id="COG0476">
    <property type="taxonomic scope" value="Bacteria"/>
</dbReference>
<dbReference type="CDD" id="cd00757">
    <property type="entry name" value="ThiF_MoeB_HesA_family"/>
    <property type="match status" value="1"/>
</dbReference>
<evidence type="ECO:0000313" key="4">
    <source>
        <dbReference type="Proteomes" id="UP000002027"/>
    </source>
</evidence>
<dbReference type="Pfam" id="PF00899">
    <property type="entry name" value="ThiF"/>
    <property type="match status" value="1"/>
</dbReference>
<dbReference type="GO" id="GO:0005829">
    <property type="term" value="C:cytosol"/>
    <property type="evidence" value="ECO:0007669"/>
    <property type="project" value="TreeGrafter"/>
</dbReference>
<dbReference type="KEGG" id="sti:Sthe_0801"/>
<keyword evidence="4" id="KW-1185">Reference proteome</keyword>
<dbReference type="GO" id="GO:0004792">
    <property type="term" value="F:thiosulfate-cyanide sulfurtransferase activity"/>
    <property type="evidence" value="ECO:0007669"/>
    <property type="project" value="TreeGrafter"/>
</dbReference>
<dbReference type="InterPro" id="IPR035985">
    <property type="entry name" value="Ubiquitin-activating_enz"/>
</dbReference>
<dbReference type="PANTHER" id="PTHR10953:SF102">
    <property type="entry name" value="ADENYLYLTRANSFERASE AND SULFURTRANSFERASE MOCS3"/>
    <property type="match status" value="1"/>
</dbReference>
<dbReference type="FunFam" id="3.40.50.720:FF:000080">
    <property type="entry name" value="Thiazole biosynthesis adenylyltransferase ThiF"/>
    <property type="match status" value="1"/>
</dbReference>
<evidence type="ECO:0000313" key="3">
    <source>
        <dbReference type="EMBL" id="ACZ38238.1"/>
    </source>
</evidence>
<reference evidence="3 4" key="2">
    <citation type="journal article" date="2010" name="Stand. Genomic Sci.">
        <title>Complete genome sequence of Desulfohalobium retbaense type strain (HR(100)).</title>
        <authorList>
            <person name="Spring S."/>
            <person name="Nolan M."/>
            <person name="Lapidus A."/>
            <person name="Glavina Del Rio T."/>
            <person name="Copeland A."/>
            <person name="Tice H."/>
            <person name="Cheng J.F."/>
            <person name="Lucas S."/>
            <person name="Land M."/>
            <person name="Chen F."/>
            <person name="Bruce D."/>
            <person name="Goodwin L."/>
            <person name="Pitluck S."/>
            <person name="Ivanova N."/>
            <person name="Mavromatis K."/>
            <person name="Mikhailova N."/>
            <person name="Pati A."/>
            <person name="Chen A."/>
            <person name="Palaniappan K."/>
            <person name="Hauser L."/>
            <person name="Chang Y.J."/>
            <person name="Jeffries C.D."/>
            <person name="Munk C."/>
            <person name="Kiss H."/>
            <person name="Chain P."/>
            <person name="Han C."/>
            <person name="Brettin T."/>
            <person name="Detter J.C."/>
            <person name="Schuler E."/>
            <person name="Goker M."/>
            <person name="Rohde M."/>
            <person name="Bristow J."/>
            <person name="Eisen J.A."/>
            <person name="Markowitz V."/>
            <person name="Hugenholtz P."/>
            <person name="Kyrpides N.C."/>
            <person name="Klenk H.P."/>
        </authorList>
    </citation>
    <scope>NUCLEOTIDE SEQUENCE [LARGE SCALE GENOMIC DNA]</scope>
    <source>
        <strain evidence="4">ATCC 49802 / DSM 20745 / S 6022</strain>
    </source>
</reference>
<dbReference type="PANTHER" id="PTHR10953">
    <property type="entry name" value="UBIQUITIN-ACTIVATING ENZYME E1"/>
    <property type="match status" value="1"/>
</dbReference>
<protein>
    <submittedName>
        <fullName evidence="3">UBA/THIF-type NAD/FAD binding protein</fullName>
    </submittedName>
</protein>
<sequence length="345" mass="37457">MIETRTTPARYQRQAIFAPIGPEGQQRIQRARVCVIGVGALGTHVADTLARAGVGFLRIVDRDVPELTNLQRQILFDESDLDAGLPKAIAAARRLSAINSEIEIDARAIDVNQTNIESLITDVDFVIDGTDNFEIRYLLNDACVKLGKPWIYGGVIGSYGMSMTILPGETPCLRCVFPDPPPPGEAPTCDTAGVIGPAVAAVAAIESAEALKLATGARENLNRTLLSLDIWDLSFDRIPLGAPNPECPCCGRRQFEFLNREAPSHTTQLCGRDAVQVLVHPPARITLASLAERLKPVGEVGYNAYLLRFRTDGYDLTVFPDGRAIIKGTTDPVEARSVYARYIGM</sequence>
<dbReference type="EMBL" id="CP001823">
    <property type="protein sequence ID" value="ACZ38238.1"/>
    <property type="molecule type" value="Genomic_DNA"/>
</dbReference>
<dbReference type="Proteomes" id="UP000002027">
    <property type="component" value="Chromosome 1"/>
</dbReference>
<gene>
    <name evidence="3" type="ordered locus">Sthe_0801</name>
</gene>
<dbReference type="STRING" id="479434.Sthe_0801"/>
<evidence type="ECO:0000256" key="1">
    <source>
        <dbReference type="ARBA" id="ARBA00009919"/>
    </source>
</evidence>
<reference evidence="4" key="1">
    <citation type="submission" date="2009-11" db="EMBL/GenBank/DDBJ databases">
        <title>The complete chromosome 1 of Sphaerobacter thermophilus DSM 20745.</title>
        <authorList>
            <person name="Lucas S."/>
            <person name="Copeland A."/>
            <person name="Lapidus A."/>
            <person name="Glavina del Rio T."/>
            <person name="Dalin E."/>
            <person name="Tice H."/>
            <person name="Bruce D."/>
            <person name="Goodwin L."/>
            <person name="Pitluck S."/>
            <person name="Kyrpides N."/>
            <person name="Mavromatis K."/>
            <person name="Ivanova N."/>
            <person name="Mikhailova N."/>
            <person name="LaButti K.M."/>
            <person name="Clum A."/>
            <person name="Sun H.I."/>
            <person name="Brettin T."/>
            <person name="Detter J.C."/>
            <person name="Han C."/>
            <person name="Larimer F."/>
            <person name="Land M."/>
            <person name="Hauser L."/>
            <person name="Markowitz V."/>
            <person name="Cheng J.F."/>
            <person name="Hugenholtz P."/>
            <person name="Woyke T."/>
            <person name="Wu D."/>
            <person name="Steenblock K."/>
            <person name="Schneider S."/>
            <person name="Pukall R."/>
            <person name="Goeker M."/>
            <person name="Klenk H.P."/>
            <person name="Eisen J.A."/>
        </authorList>
    </citation>
    <scope>NUCLEOTIDE SEQUENCE [LARGE SCALE GENOMIC DNA]</scope>
    <source>
        <strain evidence="4">ATCC 49802 / DSM 20745 / S 6022</strain>
    </source>
</reference>
<dbReference type="HOGENOM" id="CLU_013325_10_1_0"/>
<dbReference type="FunCoup" id="D1C1X1">
    <property type="interactions" value="486"/>
</dbReference>
<dbReference type="SUPFAM" id="SSF69572">
    <property type="entry name" value="Activating enzymes of the ubiquitin-like proteins"/>
    <property type="match status" value="1"/>
</dbReference>
<dbReference type="InParanoid" id="D1C1X1"/>
<feature type="domain" description="THIF-type NAD/FAD binding fold" evidence="2">
    <location>
        <begin position="11"/>
        <end position="249"/>
    </location>
</feature>
<dbReference type="InterPro" id="IPR000594">
    <property type="entry name" value="ThiF_NAD_FAD-bd"/>
</dbReference>
<accession>D1C1X1</accession>
<dbReference type="Gene3D" id="3.40.50.720">
    <property type="entry name" value="NAD(P)-binding Rossmann-like Domain"/>
    <property type="match status" value="1"/>
</dbReference>
<organism evidence="3 4">
    <name type="scientific">Sphaerobacter thermophilus (strain ATCC 49802 / DSM 20745 / KCCM 41009 / NCIMB 13125 / S 6022)</name>
    <dbReference type="NCBI Taxonomy" id="479434"/>
    <lineage>
        <taxon>Bacteria</taxon>
        <taxon>Pseudomonadati</taxon>
        <taxon>Thermomicrobiota</taxon>
        <taxon>Thermomicrobia</taxon>
        <taxon>Sphaerobacterales</taxon>
        <taxon>Sphaerobacterineae</taxon>
        <taxon>Sphaerobacteraceae</taxon>
        <taxon>Sphaerobacter</taxon>
    </lineage>
</organism>
<dbReference type="GO" id="GO:0008641">
    <property type="term" value="F:ubiquitin-like modifier activating enzyme activity"/>
    <property type="evidence" value="ECO:0007669"/>
    <property type="project" value="InterPro"/>
</dbReference>
<proteinExistence type="inferred from homology"/>
<dbReference type="InterPro" id="IPR045886">
    <property type="entry name" value="ThiF/MoeB/HesA"/>
</dbReference>